<sequence>MKPFKEKEKHKKKIRHYLFEEIIEFIIDGILGLLWRLVVGFFQFLGRLIMSIFHHFF</sequence>
<dbReference type="AlphaFoldDB" id="A0A561DXM7"/>
<organism evidence="2 3">
    <name type="scientific">Neobacillus bataviensis</name>
    <dbReference type="NCBI Taxonomy" id="220685"/>
    <lineage>
        <taxon>Bacteria</taxon>
        <taxon>Bacillati</taxon>
        <taxon>Bacillota</taxon>
        <taxon>Bacilli</taxon>
        <taxon>Bacillales</taxon>
        <taxon>Bacillaceae</taxon>
        <taxon>Neobacillus</taxon>
    </lineage>
</organism>
<keyword evidence="1" id="KW-0812">Transmembrane</keyword>
<reference evidence="2 3" key="1">
    <citation type="submission" date="2019-06" db="EMBL/GenBank/DDBJ databases">
        <title>Sorghum-associated microbial communities from plants grown in Nebraska, USA.</title>
        <authorList>
            <person name="Schachtman D."/>
        </authorList>
    </citation>
    <scope>NUCLEOTIDE SEQUENCE [LARGE SCALE GENOMIC DNA]</scope>
    <source>
        <strain evidence="2 3">2482</strain>
    </source>
</reference>
<comment type="caution">
    <text evidence="2">The sequence shown here is derived from an EMBL/GenBank/DDBJ whole genome shotgun (WGS) entry which is preliminary data.</text>
</comment>
<name>A0A561DXM7_9BACI</name>
<proteinExistence type="predicted"/>
<dbReference type="EMBL" id="VIVN01000001">
    <property type="protein sequence ID" value="TWE08125.1"/>
    <property type="molecule type" value="Genomic_DNA"/>
</dbReference>
<keyword evidence="1" id="KW-0472">Membrane</keyword>
<evidence type="ECO:0000313" key="2">
    <source>
        <dbReference type="EMBL" id="TWE08125.1"/>
    </source>
</evidence>
<keyword evidence="3" id="KW-1185">Reference proteome</keyword>
<dbReference type="Proteomes" id="UP000319671">
    <property type="component" value="Unassembled WGS sequence"/>
</dbReference>
<feature type="transmembrane region" description="Helical" evidence="1">
    <location>
        <begin position="21"/>
        <end position="45"/>
    </location>
</feature>
<gene>
    <name evidence="2" type="ORF">FB550_101139</name>
</gene>
<protein>
    <submittedName>
        <fullName evidence="2">Uncharacterized protein</fullName>
    </submittedName>
</protein>
<evidence type="ECO:0000313" key="3">
    <source>
        <dbReference type="Proteomes" id="UP000319671"/>
    </source>
</evidence>
<keyword evidence="1" id="KW-1133">Transmembrane helix</keyword>
<accession>A0A561DXM7</accession>
<evidence type="ECO:0000256" key="1">
    <source>
        <dbReference type="SAM" id="Phobius"/>
    </source>
</evidence>